<sequence length="377" mass="43336">MITPEDFTEFWQSNVVSEAEAKLKGEIPHTIQQSDFLHVRNYLLLRLLQSNAQRPRAVRNITQQSMERAHTNNDRAVVMKGHKIPSVCAVYSNSFAVTEHKTGSQGPVNLGMSHDIFNMVLSYIQWTTKITEFQLDPKHPIFITVPIDQQFSKLEKARPHVRLADPTSRESLAAHMTHSPGTAYRHYNIINRRNNAIKVTNLIANVMAPMKIANIVELPDDTATISTCESQIAHTAPTKAISNSIHWPVVTEMEKKETPMDKMNEEDFERDEKDKEIDLEATMFHGEDDSQKDNEDYREVNDDILDSQKDDEDYREVNDDILDSQKDDEDYRAVNDDILNSQKGHHKRRSFEPEEAKILLEIVKTTSKRGPSIWPLY</sequence>
<accession>A0A8B6F3F6</accession>
<dbReference type="EMBL" id="UYJE01006087">
    <property type="protein sequence ID" value="VDI42941.1"/>
    <property type="molecule type" value="Genomic_DNA"/>
</dbReference>
<comment type="caution">
    <text evidence="1">The sequence shown here is derived from an EMBL/GenBank/DDBJ whole genome shotgun (WGS) entry which is preliminary data.</text>
</comment>
<name>A0A8B6F3F6_MYTGA</name>
<evidence type="ECO:0000313" key="1">
    <source>
        <dbReference type="EMBL" id="VDI42941.1"/>
    </source>
</evidence>
<dbReference type="OrthoDB" id="6195817at2759"/>
<protein>
    <submittedName>
        <fullName evidence="1">Uncharacterized protein</fullName>
    </submittedName>
</protein>
<dbReference type="AlphaFoldDB" id="A0A8B6F3F6"/>
<dbReference type="Proteomes" id="UP000596742">
    <property type="component" value="Unassembled WGS sequence"/>
</dbReference>
<keyword evidence="2" id="KW-1185">Reference proteome</keyword>
<reference evidence="1" key="1">
    <citation type="submission" date="2018-11" db="EMBL/GenBank/DDBJ databases">
        <authorList>
            <person name="Alioto T."/>
            <person name="Alioto T."/>
        </authorList>
    </citation>
    <scope>NUCLEOTIDE SEQUENCE</scope>
</reference>
<gene>
    <name evidence="1" type="ORF">MGAL_10B068595</name>
</gene>
<organism evidence="1 2">
    <name type="scientific">Mytilus galloprovincialis</name>
    <name type="common">Mediterranean mussel</name>
    <dbReference type="NCBI Taxonomy" id="29158"/>
    <lineage>
        <taxon>Eukaryota</taxon>
        <taxon>Metazoa</taxon>
        <taxon>Spiralia</taxon>
        <taxon>Lophotrochozoa</taxon>
        <taxon>Mollusca</taxon>
        <taxon>Bivalvia</taxon>
        <taxon>Autobranchia</taxon>
        <taxon>Pteriomorphia</taxon>
        <taxon>Mytilida</taxon>
        <taxon>Mytiloidea</taxon>
        <taxon>Mytilidae</taxon>
        <taxon>Mytilinae</taxon>
        <taxon>Mytilus</taxon>
    </lineage>
</organism>
<proteinExistence type="predicted"/>
<evidence type="ECO:0000313" key="2">
    <source>
        <dbReference type="Proteomes" id="UP000596742"/>
    </source>
</evidence>